<accession>A0A5N6JYM7</accession>
<keyword evidence="2" id="KW-1185">Reference proteome</keyword>
<organism evidence="1 2">
    <name type="scientific">Monilinia laxa</name>
    <name type="common">Brown rot fungus</name>
    <name type="synonym">Sclerotinia laxa</name>
    <dbReference type="NCBI Taxonomy" id="61186"/>
    <lineage>
        <taxon>Eukaryota</taxon>
        <taxon>Fungi</taxon>
        <taxon>Dikarya</taxon>
        <taxon>Ascomycota</taxon>
        <taxon>Pezizomycotina</taxon>
        <taxon>Leotiomycetes</taxon>
        <taxon>Helotiales</taxon>
        <taxon>Sclerotiniaceae</taxon>
        <taxon>Monilinia</taxon>
    </lineage>
</organism>
<dbReference type="Proteomes" id="UP000326757">
    <property type="component" value="Unassembled WGS sequence"/>
</dbReference>
<dbReference type="OrthoDB" id="2922289at2759"/>
<proteinExistence type="predicted"/>
<dbReference type="AlphaFoldDB" id="A0A5N6JYM7"/>
<evidence type="ECO:0000313" key="2">
    <source>
        <dbReference type="Proteomes" id="UP000326757"/>
    </source>
</evidence>
<reference evidence="1 2" key="1">
    <citation type="submission" date="2019-06" db="EMBL/GenBank/DDBJ databases">
        <title>Genome Sequence of the Brown Rot Fungal Pathogen Monilinia laxa.</title>
        <authorList>
            <person name="De Miccolis Angelini R.M."/>
            <person name="Landi L."/>
            <person name="Abate D."/>
            <person name="Pollastro S."/>
            <person name="Romanazzi G."/>
            <person name="Faretra F."/>
        </authorList>
    </citation>
    <scope>NUCLEOTIDE SEQUENCE [LARGE SCALE GENOMIC DNA]</scope>
    <source>
        <strain evidence="1 2">Mlax316</strain>
    </source>
</reference>
<dbReference type="PANTHER" id="PTHR40788:SF1">
    <property type="entry name" value="IPA PROTEIN"/>
    <property type="match status" value="1"/>
</dbReference>
<sequence length="770" mass="88857">MNDSKPEESSYLDIHEEYLHLKAVSDKKLQDFARKPDDKKKLIDVSVEAKERAGAVLRKIHSAVVLSKLDVLDSNFRMLLSDSESYGRIVVRNDDPDNREGYKEDGKVFFGGAYNISEGLGIMEAQQGLLEFLICYCREALSSMTRSAHSDITTPEFNPQVHLVEPSWPEIGMDRTFSNFYGAPQMQMPTDFSKLRSMFNVRHTLAMDHVWLLRINPGYFEKNIEGVLHQNDPQSRDVVRVIFKAFLALQKWECLRNLAAEAERLQKEYEKTPRDYLQAVVGPPKHYFVAVLKLFKVLTDFEDEAFDILKCGEDESEMTRQFCKCLGDTLKSDKVEINGIKHMGIMRALNNIMRKNRPMHVFDFMDDLEEVSIYESSDGKRISVKGRIFSAFLAHFLSDLGLLGIATYEVWKDWAAQIFAATKDQKDMNFEKSWQMEETAVAIDSILFMFKDRLRELGSLADNKFNYPIDAKRSEESTESLRKAEQALDEFWQYVDKIMLNNGFSEFLKVSSMNMAFWRTPKWQAPKITTHESRVTMPARVVSANNLSATPPEIFANDTQYVILVSDRAMKVFKAIFQSAQTSTDKVKRVHFKDFIDAMGEAGFRAIKHYMSMWYFQPEGVPLWADSALAHGIMINMPWPNQRISVKYAYELGQRLHRHYSWTLKNFTANFDSNTHWIARFDAIEFLQGESAASTQEPGISFSAGVLRNKQIAGFQAQEREYYDERKNQDPIWFGDICCSEIVGPRTDNEVVGQRSERKKRYPMLFGNWA</sequence>
<dbReference type="EMBL" id="VIGI01000011">
    <property type="protein sequence ID" value="KAB8294120.1"/>
    <property type="molecule type" value="Genomic_DNA"/>
</dbReference>
<dbReference type="PANTHER" id="PTHR40788">
    <property type="entry name" value="CLR5 DOMAIN-CONTAINING PROTEIN-RELATED"/>
    <property type="match status" value="1"/>
</dbReference>
<comment type="caution">
    <text evidence="1">The sequence shown here is derived from an EMBL/GenBank/DDBJ whole genome shotgun (WGS) entry which is preliminary data.</text>
</comment>
<protein>
    <submittedName>
        <fullName evidence="1">Uncharacterized protein</fullName>
    </submittedName>
</protein>
<name>A0A5N6JYM7_MONLA</name>
<evidence type="ECO:0000313" key="1">
    <source>
        <dbReference type="EMBL" id="KAB8294120.1"/>
    </source>
</evidence>
<gene>
    <name evidence="1" type="ORF">EYC80_009569</name>
</gene>